<evidence type="ECO:0000259" key="10">
    <source>
        <dbReference type="Pfam" id="PF26138"/>
    </source>
</evidence>
<keyword evidence="12" id="KW-1185">Reference proteome</keyword>
<dbReference type="InterPro" id="IPR058353">
    <property type="entry name" value="DUF8040"/>
</dbReference>
<feature type="compositionally biased region" description="Basic residues" evidence="8">
    <location>
        <begin position="413"/>
        <end position="423"/>
    </location>
</feature>
<keyword evidence="7" id="KW-0539">Nucleus</keyword>
<dbReference type="PANTHER" id="PTHR22930:SF269">
    <property type="entry name" value="NUCLEASE HARBI1-LIKE PROTEIN"/>
    <property type="match status" value="1"/>
</dbReference>
<comment type="cofactor">
    <cofactor evidence="1">
        <name>a divalent metal cation</name>
        <dbReference type="ChEBI" id="CHEBI:60240"/>
    </cofactor>
</comment>
<dbReference type="InterPro" id="IPR027806">
    <property type="entry name" value="HARBI1_dom"/>
</dbReference>
<evidence type="ECO:0000256" key="3">
    <source>
        <dbReference type="ARBA" id="ARBA00006958"/>
    </source>
</evidence>
<evidence type="ECO:0000256" key="4">
    <source>
        <dbReference type="ARBA" id="ARBA00022722"/>
    </source>
</evidence>
<feature type="region of interest" description="Disordered" evidence="8">
    <location>
        <begin position="404"/>
        <end position="423"/>
    </location>
</feature>
<dbReference type="Proteomes" id="UP001549920">
    <property type="component" value="Unassembled WGS sequence"/>
</dbReference>
<comment type="similarity">
    <text evidence="3">Belongs to the HARBI1 family.</text>
</comment>
<evidence type="ECO:0000256" key="2">
    <source>
        <dbReference type="ARBA" id="ARBA00004123"/>
    </source>
</evidence>
<feature type="domain" description="DDE Tnp4" evidence="9">
    <location>
        <begin position="174"/>
        <end position="339"/>
    </location>
</feature>
<proteinExistence type="inferred from homology"/>
<sequence>MSDNATESLLLCLLLEEEDDDDFLLLYARKKRNAPDLLFKSRTKEGSYSILIKNHLIGAEEKFRKYCRINKNQFDFVLSLIVEEIQPKNRHAITAEEKLYLTLRFLATGETFESLSTSFRISVSYISRLVKRVLNVMREKLVPILMKTPTRDDFKCIEQIFWQKWNIPNCIGGIDGKHVRVRAPKNSGSLFFNYKDYFSIVLLAIVDANCKFVAVDVGAYGKESDNGIFQKSTMGKQIATNRFNIPPPKLLQGSDVMSPHFLIGDEAFALSHFMMKPYCRTQARLEREKLIYNYRLCRGRRVTENAFGLLSQVFRVFYTPIAIAPNVVDDLILTCCCLHHLLRDGYLERHSLPFHIYNATDRPEENMIDIVGSGGFANRDGFQIRENLKKNFCSANGAVSWQDSAVDDDGTQRRPRRKRPRRRATAFMLNSSHSQ</sequence>
<evidence type="ECO:0000256" key="5">
    <source>
        <dbReference type="ARBA" id="ARBA00022723"/>
    </source>
</evidence>
<evidence type="ECO:0000256" key="1">
    <source>
        <dbReference type="ARBA" id="ARBA00001968"/>
    </source>
</evidence>
<keyword evidence="6" id="KW-0378">Hydrolase</keyword>
<evidence type="ECO:0000256" key="6">
    <source>
        <dbReference type="ARBA" id="ARBA00022801"/>
    </source>
</evidence>
<dbReference type="Pfam" id="PF26138">
    <property type="entry name" value="DUF8040"/>
    <property type="match status" value="1"/>
</dbReference>
<dbReference type="EMBL" id="JBEUOH010000021">
    <property type="protein sequence ID" value="KAL0868252.1"/>
    <property type="molecule type" value="Genomic_DNA"/>
</dbReference>
<evidence type="ECO:0000256" key="8">
    <source>
        <dbReference type="SAM" id="MobiDB-lite"/>
    </source>
</evidence>
<protein>
    <recommendedName>
        <fullName evidence="13">Nuclease HARBI1</fullName>
    </recommendedName>
</protein>
<feature type="domain" description="DUF8040" evidence="10">
    <location>
        <begin position="51"/>
        <end position="137"/>
    </location>
</feature>
<evidence type="ECO:0000259" key="9">
    <source>
        <dbReference type="Pfam" id="PF13359"/>
    </source>
</evidence>
<comment type="caution">
    <text evidence="11">The sequence shown here is derived from an EMBL/GenBank/DDBJ whole genome shotgun (WGS) entry which is preliminary data.</text>
</comment>
<gene>
    <name evidence="11" type="ORF">ABMA27_007783</name>
</gene>
<evidence type="ECO:0000313" key="11">
    <source>
        <dbReference type="EMBL" id="KAL0868252.1"/>
    </source>
</evidence>
<comment type="subcellular location">
    <subcellularLocation>
        <location evidence="2">Nucleus</location>
    </subcellularLocation>
</comment>
<dbReference type="PANTHER" id="PTHR22930">
    <property type="match status" value="1"/>
</dbReference>
<organism evidence="11 12">
    <name type="scientific">Loxostege sticticalis</name>
    <name type="common">Beet webworm moth</name>
    <dbReference type="NCBI Taxonomy" id="481309"/>
    <lineage>
        <taxon>Eukaryota</taxon>
        <taxon>Metazoa</taxon>
        <taxon>Ecdysozoa</taxon>
        <taxon>Arthropoda</taxon>
        <taxon>Hexapoda</taxon>
        <taxon>Insecta</taxon>
        <taxon>Pterygota</taxon>
        <taxon>Neoptera</taxon>
        <taxon>Endopterygota</taxon>
        <taxon>Lepidoptera</taxon>
        <taxon>Glossata</taxon>
        <taxon>Ditrysia</taxon>
        <taxon>Pyraloidea</taxon>
        <taxon>Crambidae</taxon>
        <taxon>Pyraustinae</taxon>
        <taxon>Loxostege</taxon>
    </lineage>
</organism>
<evidence type="ECO:0008006" key="13">
    <source>
        <dbReference type="Google" id="ProtNLM"/>
    </source>
</evidence>
<dbReference type="InterPro" id="IPR045249">
    <property type="entry name" value="HARBI1-like"/>
</dbReference>
<keyword evidence="5" id="KW-0479">Metal-binding</keyword>
<keyword evidence="4" id="KW-0540">Nuclease</keyword>
<name>A0ABR3HCV3_LOXSC</name>
<reference evidence="11 12" key="1">
    <citation type="submission" date="2024-06" db="EMBL/GenBank/DDBJ databases">
        <title>A chromosome-level genome assembly of beet webworm, Loxostege sticticalis.</title>
        <authorList>
            <person name="Zhang Y."/>
        </authorList>
    </citation>
    <scope>NUCLEOTIDE SEQUENCE [LARGE SCALE GENOMIC DNA]</scope>
    <source>
        <strain evidence="11">AQ026</strain>
        <tissue evidence="11">Whole body</tissue>
    </source>
</reference>
<evidence type="ECO:0000313" key="12">
    <source>
        <dbReference type="Proteomes" id="UP001549920"/>
    </source>
</evidence>
<accession>A0ABR3HCV3</accession>
<dbReference type="Pfam" id="PF13359">
    <property type="entry name" value="DDE_Tnp_4"/>
    <property type="match status" value="1"/>
</dbReference>
<evidence type="ECO:0000256" key="7">
    <source>
        <dbReference type="ARBA" id="ARBA00023242"/>
    </source>
</evidence>